<reference evidence="3 4" key="1">
    <citation type="submission" date="2016-08" db="EMBL/GenBank/DDBJ databases">
        <title>A Parts List for Fungal Cellulosomes Revealed by Comparative Genomics.</title>
        <authorList>
            <consortium name="DOE Joint Genome Institute"/>
            <person name="Haitjema C.H."/>
            <person name="Gilmore S.P."/>
            <person name="Henske J.K."/>
            <person name="Solomon K.V."/>
            <person name="De Groot R."/>
            <person name="Kuo A."/>
            <person name="Mondo S.J."/>
            <person name="Salamov A.A."/>
            <person name="Labutti K."/>
            <person name="Zhao Z."/>
            <person name="Chiniquy J."/>
            <person name="Barry K."/>
            <person name="Brewer H.M."/>
            <person name="Purvine S.O."/>
            <person name="Wright A.T."/>
            <person name="Boxma B."/>
            <person name="Van Alen T."/>
            <person name="Hackstein J.H."/>
            <person name="Baker S.E."/>
            <person name="Grigoriev I.V."/>
            <person name="O'Malley M.A."/>
        </authorList>
    </citation>
    <scope>NUCLEOTIDE SEQUENCE [LARGE SCALE GENOMIC DNA]</scope>
    <source>
        <strain evidence="3 4">G1</strain>
    </source>
</reference>
<feature type="transmembrane region" description="Helical" evidence="2">
    <location>
        <begin position="379"/>
        <end position="399"/>
    </location>
</feature>
<feature type="transmembrane region" description="Helical" evidence="2">
    <location>
        <begin position="419"/>
        <end position="439"/>
    </location>
</feature>
<keyword evidence="2" id="KW-1133">Transmembrane helix</keyword>
<gene>
    <name evidence="3" type="ORF">LY90DRAFT_675337</name>
</gene>
<keyword evidence="4" id="KW-1185">Reference proteome</keyword>
<keyword evidence="2" id="KW-0812">Transmembrane</keyword>
<protein>
    <submittedName>
        <fullName evidence="3">Periplasmic binding protein-like II</fullName>
    </submittedName>
</protein>
<dbReference type="EMBL" id="MCOG01000227">
    <property type="protein sequence ID" value="ORY24038.1"/>
    <property type="molecule type" value="Genomic_DNA"/>
</dbReference>
<organism evidence="3 4">
    <name type="scientific">Neocallimastix californiae</name>
    <dbReference type="NCBI Taxonomy" id="1754190"/>
    <lineage>
        <taxon>Eukaryota</taxon>
        <taxon>Fungi</taxon>
        <taxon>Fungi incertae sedis</taxon>
        <taxon>Chytridiomycota</taxon>
        <taxon>Chytridiomycota incertae sedis</taxon>
        <taxon>Neocallimastigomycetes</taxon>
        <taxon>Neocallimastigales</taxon>
        <taxon>Neocallimastigaceae</taxon>
        <taxon>Neocallimastix</taxon>
    </lineage>
</organism>
<evidence type="ECO:0000313" key="3">
    <source>
        <dbReference type="EMBL" id="ORY24038.1"/>
    </source>
</evidence>
<sequence length="642" mass="74647">MNDIINEFNDYAKENNIDIYLNEIYLSKKNTTINMLNLSSSLESLLLKGSTKYDLIMISPIYLYRFENSVEDLKKYISKDILDLYSNKNVKSIGTKNNKIMGLPLYNDVGVLYSNNIYLKKYNLTVPETWDELIEKAKFIMDREKEQGNSDLIGFMGNFQNSEILVPSTMEYLYSFRDTIDSPLPNFNSENAHRAFKKLLEIKEKVSSNDSFRLSEDKIVPLLISRKVIFGRFWNVPLSGLYTISRLPGEKKGISASWINGYYLLMNKYITEEKKEAVARVIEFTLSKNIQKMILLKYMKISGSDVLFQDEDLCKQFDCDFYHSLQFLSREAETASEQTDYNSKFINYVYNYIYNGADLDETLQNLEYMAFTYSIEYGSIYGIISIVLTLFLFVLIMGSFSLMLMKKFNYFLGVFDKDFWFVCLLGLSSSLMSNFCLVGDITEFKCNIRMVILYISISLYLYTFFIKLLICFPKRNKYSEFFNNHCHLVLLTLFITDIMCIIPFLVLSPYKIYHERTKVDDKDINIINSRKISTNTKVSKHDSDKLNFRERMLSYHYANSSLEIYGSSDDKMNKFSGSNDKMNKISGSNDKMNKINRSNSSSIPKEPQVVLYTSIISSDQKTDISNDNTLMENKINNSLNNI</sequence>
<feature type="region of interest" description="Disordered" evidence="1">
    <location>
        <begin position="579"/>
        <end position="603"/>
    </location>
</feature>
<evidence type="ECO:0000256" key="1">
    <source>
        <dbReference type="SAM" id="MobiDB-lite"/>
    </source>
</evidence>
<comment type="caution">
    <text evidence="3">The sequence shown here is derived from an EMBL/GenBank/DDBJ whole genome shotgun (WGS) entry which is preliminary data.</text>
</comment>
<dbReference type="PANTHER" id="PTHR43649">
    <property type="entry name" value="ARABINOSE-BINDING PROTEIN-RELATED"/>
    <property type="match status" value="1"/>
</dbReference>
<dbReference type="InterPro" id="IPR050490">
    <property type="entry name" value="Bact_solute-bd_prot1"/>
</dbReference>
<evidence type="ECO:0000256" key="2">
    <source>
        <dbReference type="SAM" id="Phobius"/>
    </source>
</evidence>
<evidence type="ECO:0000313" key="4">
    <source>
        <dbReference type="Proteomes" id="UP000193920"/>
    </source>
</evidence>
<dbReference type="SUPFAM" id="SSF53850">
    <property type="entry name" value="Periplasmic binding protein-like II"/>
    <property type="match status" value="1"/>
</dbReference>
<dbReference type="Proteomes" id="UP000193920">
    <property type="component" value="Unassembled WGS sequence"/>
</dbReference>
<dbReference type="PANTHER" id="PTHR43649:SF12">
    <property type="entry name" value="DIACETYLCHITOBIOSE BINDING PROTEIN DASA"/>
    <property type="match status" value="1"/>
</dbReference>
<dbReference type="AlphaFoldDB" id="A0A1Y2AN79"/>
<name>A0A1Y2AN79_9FUNG</name>
<dbReference type="Gene3D" id="3.40.190.10">
    <property type="entry name" value="Periplasmic binding protein-like II"/>
    <property type="match status" value="2"/>
</dbReference>
<proteinExistence type="predicted"/>
<dbReference type="Pfam" id="PF01547">
    <property type="entry name" value="SBP_bac_1"/>
    <property type="match status" value="1"/>
</dbReference>
<dbReference type="OrthoDB" id="5574009at2759"/>
<feature type="transmembrane region" description="Helical" evidence="2">
    <location>
        <begin position="451"/>
        <end position="470"/>
    </location>
</feature>
<feature type="transmembrane region" description="Helical" evidence="2">
    <location>
        <begin position="490"/>
        <end position="508"/>
    </location>
</feature>
<keyword evidence="2" id="KW-0472">Membrane</keyword>
<dbReference type="InterPro" id="IPR006059">
    <property type="entry name" value="SBP"/>
</dbReference>
<accession>A0A1Y2AN79</accession>